<reference evidence="2" key="2">
    <citation type="submission" date="2025-09" db="UniProtKB">
        <authorList>
            <consortium name="Ensembl"/>
        </authorList>
    </citation>
    <scope>IDENTIFICATION</scope>
</reference>
<evidence type="ECO:0000256" key="1">
    <source>
        <dbReference type="SAM" id="MobiDB-lite"/>
    </source>
</evidence>
<sequence>MWNPNRNAVFPYRGPPHPLPQLGYPGCQPPGPYPPPYPPLAAGMPPVNPLAPGMLGPGMTMDKKMQNKMKKAHKMMHKHHKHGKHTHTNTHTQPPKPLAMPLCMNYN</sequence>
<reference evidence="2" key="1">
    <citation type="submission" date="2025-08" db="UniProtKB">
        <authorList>
            <consortium name="Ensembl"/>
        </authorList>
    </citation>
    <scope>IDENTIFICATION</scope>
</reference>
<protein>
    <recommendedName>
        <fullName evidence="4">Proline-rich protein 13</fullName>
    </recommendedName>
</protein>
<proteinExistence type="predicted"/>
<evidence type="ECO:0000313" key="3">
    <source>
        <dbReference type="Proteomes" id="UP000694414"/>
    </source>
</evidence>
<accession>A0A8C8YLY4</accession>
<dbReference type="Ensembl" id="ENSPSMT00000005288.1">
    <property type="protein sequence ID" value="ENSPSMP00000004376.1"/>
    <property type="gene ID" value="ENSPSMG00000003511.1"/>
</dbReference>
<evidence type="ECO:0008006" key="4">
    <source>
        <dbReference type="Google" id="ProtNLM"/>
    </source>
</evidence>
<evidence type="ECO:0000313" key="2">
    <source>
        <dbReference type="Ensembl" id="ENSPSMP00000004376.1"/>
    </source>
</evidence>
<keyword evidence="3" id="KW-1185">Reference proteome</keyword>
<organism evidence="2 3">
    <name type="scientific">Prolemur simus</name>
    <name type="common">Greater bamboo lemur</name>
    <name type="synonym">Hapalemur simus</name>
    <dbReference type="NCBI Taxonomy" id="1328070"/>
    <lineage>
        <taxon>Eukaryota</taxon>
        <taxon>Metazoa</taxon>
        <taxon>Chordata</taxon>
        <taxon>Craniata</taxon>
        <taxon>Vertebrata</taxon>
        <taxon>Euteleostomi</taxon>
        <taxon>Mammalia</taxon>
        <taxon>Eutheria</taxon>
        <taxon>Euarchontoglires</taxon>
        <taxon>Primates</taxon>
        <taxon>Strepsirrhini</taxon>
        <taxon>Lemuriformes</taxon>
        <taxon>Lemuridae</taxon>
        <taxon>Prolemur</taxon>
    </lineage>
</organism>
<feature type="compositionally biased region" description="Basic residues" evidence="1">
    <location>
        <begin position="66"/>
        <end position="88"/>
    </location>
</feature>
<name>A0A8C8YLY4_PROSS</name>
<feature type="region of interest" description="Disordered" evidence="1">
    <location>
        <begin position="54"/>
        <end position="107"/>
    </location>
</feature>
<dbReference type="AlphaFoldDB" id="A0A8C8YLY4"/>
<dbReference type="Proteomes" id="UP000694414">
    <property type="component" value="Unplaced"/>
</dbReference>
<dbReference type="PANTHER" id="PTHR36287:SF1">
    <property type="entry name" value="PROLINE-RICH PROTEIN 13"/>
    <property type="match status" value="1"/>
</dbReference>
<dbReference type="PANTHER" id="PTHR36287">
    <property type="match status" value="1"/>
</dbReference>